<dbReference type="OrthoDB" id="429671at2759"/>
<proteinExistence type="predicted"/>
<dbReference type="EC" id="3.4.19.12" evidence="2"/>
<dbReference type="AlphaFoldDB" id="C1HB37"/>
<evidence type="ECO:0000256" key="3">
    <source>
        <dbReference type="ARBA" id="ARBA00022670"/>
    </source>
</evidence>
<evidence type="ECO:0000313" key="9">
    <source>
        <dbReference type="EMBL" id="EEH37560.2"/>
    </source>
</evidence>
<gene>
    <name evidence="9" type="ORF">PAAG_07978</name>
</gene>
<evidence type="ECO:0000256" key="5">
    <source>
        <dbReference type="ARBA" id="ARBA00022801"/>
    </source>
</evidence>
<dbReference type="InterPro" id="IPR050164">
    <property type="entry name" value="Peptidase_C19"/>
</dbReference>
<evidence type="ECO:0000259" key="8">
    <source>
        <dbReference type="PROSITE" id="PS50235"/>
    </source>
</evidence>
<feature type="domain" description="USP" evidence="8">
    <location>
        <begin position="502"/>
        <end position="884"/>
    </location>
</feature>
<dbReference type="VEuPathDB" id="FungiDB:PAAG_07978"/>
<feature type="compositionally biased region" description="Low complexity" evidence="7">
    <location>
        <begin position="375"/>
        <end position="388"/>
    </location>
</feature>
<feature type="compositionally biased region" description="Low complexity" evidence="7">
    <location>
        <begin position="48"/>
        <end position="61"/>
    </location>
</feature>
<feature type="compositionally biased region" description="Pro residues" evidence="7">
    <location>
        <begin position="117"/>
        <end position="129"/>
    </location>
</feature>
<dbReference type="eggNOG" id="KOG1871">
    <property type="taxonomic scope" value="Eukaryota"/>
</dbReference>
<feature type="compositionally biased region" description="Polar residues" evidence="7">
    <location>
        <begin position="187"/>
        <end position="230"/>
    </location>
</feature>
<dbReference type="PROSITE" id="PS50235">
    <property type="entry name" value="USP_3"/>
    <property type="match status" value="1"/>
</dbReference>
<dbReference type="GO" id="GO:0016579">
    <property type="term" value="P:protein deubiquitination"/>
    <property type="evidence" value="ECO:0007669"/>
    <property type="project" value="InterPro"/>
</dbReference>
<name>C1HB37_PARBA</name>
<feature type="compositionally biased region" description="Pro residues" evidence="7">
    <location>
        <begin position="62"/>
        <end position="72"/>
    </location>
</feature>
<dbReference type="PROSITE" id="PS00972">
    <property type="entry name" value="USP_1"/>
    <property type="match status" value="1"/>
</dbReference>
<feature type="compositionally biased region" description="Basic and acidic residues" evidence="7">
    <location>
        <begin position="295"/>
        <end position="305"/>
    </location>
</feature>
<feature type="compositionally biased region" description="Pro residues" evidence="7">
    <location>
        <begin position="434"/>
        <end position="443"/>
    </location>
</feature>
<feature type="compositionally biased region" description="Low complexity" evidence="7">
    <location>
        <begin position="130"/>
        <end position="142"/>
    </location>
</feature>
<dbReference type="PROSITE" id="PS00973">
    <property type="entry name" value="USP_2"/>
    <property type="match status" value="1"/>
</dbReference>
<feature type="compositionally biased region" description="Low complexity" evidence="7">
    <location>
        <begin position="161"/>
        <end position="186"/>
    </location>
</feature>
<dbReference type="GeneID" id="9093292"/>
<dbReference type="KEGG" id="pbl:PAAG_07978"/>
<dbReference type="InterPro" id="IPR028889">
    <property type="entry name" value="USP"/>
</dbReference>
<evidence type="ECO:0000256" key="2">
    <source>
        <dbReference type="ARBA" id="ARBA00012759"/>
    </source>
</evidence>
<feature type="compositionally biased region" description="Pro residues" evidence="7">
    <location>
        <begin position="1"/>
        <end position="18"/>
    </location>
</feature>
<comment type="catalytic activity">
    <reaction evidence="1">
        <text>Thiol-dependent hydrolysis of ester, thioester, amide, peptide and isopeptide bonds formed by the C-terminal Gly of ubiquitin (a 76-residue protein attached to proteins as an intracellular targeting signal).</text>
        <dbReference type="EC" id="3.4.19.12"/>
    </reaction>
</comment>
<feature type="compositionally biased region" description="Polar residues" evidence="7">
    <location>
        <begin position="317"/>
        <end position="355"/>
    </location>
</feature>
<evidence type="ECO:0000256" key="6">
    <source>
        <dbReference type="ARBA" id="ARBA00022807"/>
    </source>
</evidence>
<dbReference type="Gene3D" id="3.90.70.10">
    <property type="entry name" value="Cysteine proteinases"/>
    <property type="match status" value="1"/>
</dbReference>
<keyword evidence="10" id="KW-1185">Reference proteome</keyword>
<dbReference type="Pfam" id="PF00443">
    <property type="entry name" value="UCH"/>
    <property type="match status" value="1"/>
</dbReference>
<organism evidence="9 10">
    <name type="scientific">Paracoccidioides lutzii (strain ATCC MYA-826 / Pb01)</name>
    <name type="common">Paracoccidioides brasiliensis</name>
    <dbReference type="NCBI Taxonomy" id="502779"/>
    <lineage>
        <taxon>Eukaryota</taxon>
        <taxon>Fungi</taxon>
        <taxon>Dikarya</taxon>
        <taxon>Ascomycota</taxon>
        <taxon>Pezizomycotina</taxon>
        <taxon>Eurotiomycetes</taxon>
        <taxon>Eurotiomycetidae</taxon>
        <taxon>Onygenales</taxon>
        <taxon>Ajellomycetaceae</taxon>
        <taxon>Paracoccidioides</taxon>
    </lineage>
</organism>
<keyword evidence="4" id="KW-0833">Ubl conjugation pathway</keyword>
<feature type="compositionally biased region" description="Low complexity" evidence="7">
    <location>
        <begin position="98"/>
        <end position="116"/>
    </location>
</feature>
<keyword evidence="5" id="KW-0378">Hydrolase</keyword>
<reference evidence="9 10" key="1">
    <citation type="journal article" date="2011" name="PLoS Genet.">
        <title>Comparative genomic analysis of human fungal pathogens causing paracoccidioidomycosis.</title>
        <authorList>
            <person name="Desjardins C.A."/>
            <person name="Champion M.D."/>
            <person name="Holder J.W."/>
            <person name="Muszewska A."/>
            <person name="Goldberg J."/>
            <person name="Bailao A.M."/>
            <person name="Brigido M.M."/>
            <person name="Ferreira M.E."/>
            <person name="Garcia A.M."/>
            <person name="Grynberg M."/>
            <person name="Gujja S."/>
            <person name="Heiman D.I."/>
            <person name="Henn M.R."/>
            <person name="Kodira C.D."/>
            <person name="Leon-Narvaez H."/>
            <person name="Longo L.V."/>
            <person name="Ma L.J."/>
            <person name="Malavazi I."/>
            <person name="Matsuo A.L."/>
            <person name="Morais F.V."/>
            <person name="Pereira M."/>
            <person name="Rodriguez-Brito S."/>
            <person name="Sakthikumar S."/>
            <person name="Salem-Izacc S.M."/>
            <person name="Sykes S.M."/>
            <person name="Teixeira M.M."/>
            <person name="Vallejo M.C."/>
            <person name="Walter M.E."/>
            <person name="Yandava C."/>
            <person name="Young S."/>
            <person name="Zeng Q."/>
            <person name="Zucker J."/>
            <person name="Felipe M.S."/>
            <person name="Goldman G.H."/>
            <person name="Haas B.J."/>
            <person name="McEwen J.G."/>
            <person name="Nino-Vega G."/>
            <person name="Puccia R."/>
            <person name="San-Blas G."/>
            <person name="Soares C.M."/>
            <person name="Birren B.W."/>
            <person name="Cuomo C.A."/>
        </authorList>
    </citation>
    <scope>NUCLEOTIDE SEQUENCE [LARGE SCALE GENOMIC DNA]</scope>
    <source>
        <strain evidence="10">ATCC MYA-826 / Pb01</strain>
    </source>
</reference>
<protein>
    <recommendedName>
        <fullName evidence="2">ubiquitinyl hydrolase 1</fullName>
        <ecNumber evidence="2">3.4.19.12</ecNumber>
    </recommendedName>
</protein>
<evidence type="ECO:0000256" key="1">
    <source>
        <dbReference type="ARBA" id="ARBA00000707"/>
    </source>
</evidence>
<dbReference type="Proteomes" id="UP000002059">
    <property type="component" value="Partially assembled WGS sequence"/>
</dbReference>
<dbReference type="PANTHER" id="PTHR24006">
    <property type="entry name" value="UBIQUITIN CARBOXYL-TERMINAL HYDROLASE"/>
    <property type="match status" value="1"/>
</dbReference>
<accession>C1HB37</accession>
<dbReference type="HOGENOM" id="CLU_008279_3_0_1"/>
<sequence length="1011" mass="109341">MNHHLPPMPHGQTPIPPPRRQHDLSYVSGPPGIRPTPGYLPYHPPPHVAHTNHTNHTNGPPQSQPQPPPPPSSYSTQQQFQHWYPYQQTSHPPPPHPQQFQPYAPLIVSSYPRSQQQPPPPALPGPPPLSGQTPSTAHQQPPQQQPQPPPTMLPHIPPQPSTASSTPLHSSFSTPTPTPFSAPSSTVTDNSHTNTSGNPSVVKSAQSVRANARSISSNSPVPQTPAQQATHTHERIKSATLLSRQLFQPPLPWLSVPETPFPAKAPRRRRKPRILQTSAIPVEFPTKPGDADAEPQERASLEEPLKLASSKAELETFANSQPSSQTGLNQPTTPSSTIASFQTLAKTKMQQTPTQPAIARQAVTPIVPVVPILFSSSPSTTKHPSTNPDKGTSETSKPDGSAPTTSSENQSQSTANNASSSVENTTATQESSTPAPPAKPPPKSWADLVRTKAPASSADAVTTTAGIGCLGVSKGESLFDVINNLGSDPCQYGNKIAFIEPRGLVNTGNMCYMNSILQILVFCVPFYEFLDKISRRAVHSIKSELPLIDAMIMFMREFRVIDAATSVEKLRLRLKQNELEQYGESFIPEYVYQVIRRLPRFRDMRRGHQQDAQEFLGFLLEELHEECTQAVKQATSTGPDIPTHVDTDSASAASEPSVEGWLEVGHKQKPSITRSSGHVASESPITKIFGGKLRSEFRVPGNKNSVTLEPYQSLQLDIGSPQVTNIIDALKGLTKPETMQGDFNSSRGPKVTATKQVFIETLPPVLILHLKRFQYDSVTKGTQKIWKRVGYPLELEVPREVFPPHRRNNLLSAQGSGGGSGLPKYRLTGVIYHHGKNASGGHYTVDVLRQDGREWVRLDDTVIRRVRSEDVAVAGAGVGGEEDSRNLAAALEMQSRGGGVGAGVDRYGNIFERFGIDGVEGEEGEGGESEVGWSQVNGNGAGNGAGSAGAGGYGYGSRRFGVNGSVSPAGREEESGKRTPRSRFAAVAAGGRRDSNKVAYLLFYQRIHGSV</sequence>
<feature type="compositionally biased region" description="Low complexity" evidence="7">
    <location>
        <begin position="73"/>
        <end position="90"/>
    </location>
</feature>
<dbReference type="EMBL" id="KN294019">
    <property type="protein sequence ID" value="EEH37560.2"/>
    <property type="molecule type" value="Genomic_DNA"/>
</dbReference>
<dbReference type="GO" id="GO:0005634">
    <property type="term" value="C:nucleus"/>
    <property type="evidence" value="ECO:0007669"/>
    <property type="project" value="TreeGrafter"/>
</dbReference>
<dbReference type="PANTHER" id="PTHR24006:SF687">
    <property type="entry name" value="UBIQUITIN CARBOXYL-TERMINAL HYDROLASE 10"/>
    <property type="match status" value="1"/>
</dbReference>
<feature type="compositionally biased region" description="Pro residues" evidence="7">
    <location>
        <begin position="143"/>
        <end position="160"/>
    </location>
</feature>
<dbReference type="GO" id="GO:0006508">
    <property type="term" value="P:proteolysis"/>
    <property type="evidence" value="ECO:0007669"/>
    <property type="project" value="UniProtKB-KW"/>
</dbReference>
<keyword evidence="6" id="KW-0788">Thiol protease</keyword>
<dbReference type="SUPFAM" id="SSF54001">
    <property type="entry name" value="Cysteine proteinases"/>
    <property type="match status" value="1"/>
</dbReference>
<dbReference type="STRING" id="502779.C1HB37"/>
<keyword evidence="3" id="KW-0645">Protease</keyword>
<dbReference type="RefSeq" id="XP_015700823.1">
    <property type="nucleotide sequence ID" value="XM_015846388.1"/>
</dbReference>
<feature type="region of interest" description="Disordered" evidence="7">
    <location>
        <begin position="964"/>
        <end position="983"/>
    </location>
</feature>
<evidence type="ECO:0000256" key="4">
    <source>
        <dbReference type="ARBA" id="ARBA00022786"/>
    </source>
</evidence>
<feature type="region of interest" description="Disordered" evidence="7">
    <location>
        <begin position="374"/>
        <end position="446"/>
    </location>
</feature>
<feature type="compositionally biased region" description="Low complexity" evidence="7">
    <location>
        <begin position="404"/>
        <end position="421"/>
    </location>
</feature>
<feature type="region of interest" description="Disordered" evidence="7">
    <location>
        <begin position="1"/>
        <end position="359"/>
    </location>
</feature>
<evidence type="ECO:0000256" key="7">
    <source>
        <dbReference type="SAM" id="MobiDB-lite"/>
    </source>
</evidence>
<dbReference type="InterPro" id="IPR018200">
    <property type="entry name" value="USP_CS"/>
</dbReference>
<dbReference type="CDD" id="cd02257">
    <property type="entry name" value="Peptidase_C19"/>
    <property type="match status" value="1"/>
</dbReference>
<dbReference type="GO" id="GO:0004843">
    <property type="term" value="F:cysteine-type deubiquitinase activity"/>
    <property type="evidence" value="ECO:0007669"/>
    <property type="project" value="UniProtKB-EC"/>
</dbReference>
<feature type="compositionally biased region" description="Polar residues" evidence="7">
    <location>
        <begin position="422"/>
        <end position="433"/>
    </location>
</feature>
<dbReference type="GO" id="GO:0005829">
    <property type="term" value="C:cytosol"/>
    <property type="evidence" value="ECO:0007669"/>
    <property type="project" value="TreeGrafter"/>
</dbReference>
<dbReference type="InterPro" id="IPR001394">
    <property type="entry name" value="Peptidase_C19_UCH"/>
</dbReference>
<dbReference type="InterPro" id="IPR038765">
    <property type="entry name" value="Papain-like_cys_pep_sf"/>
</dbReference>
<dbReference type="OMA" id="AMIMFMK"/>
<evidence type="ECO:0000313" key="10">
    <source>
        <dbReference type="Proteomes" id="UP000002059"/>
    </source>
</evidence>